<feature type="chain" id="PRO_5047085303" evidence="1">
    <location>
        <begin position="19"/>
        <end position="229"/>
    </location>
</feature>
<evidence type="ECO:0000313" key="2">
    <source>
        <dbReference type="EMBL" id="GAA2914009.1"/>
    </source>
</evidence>
<feature type="signal peptide" evidence="1">
    <location>
        <begin position="1"/>
        <end position="18"/>
    </location>
</feature>
<name>A0ABP6IYF5_9ACTN</name>
<keyword evidence="1" id="KW-0732">Signal</keyword>
<dbReference type="Proteomes" id="UP001500831">
    <property type="component" value="Unassembled WGS sequence"/>
</dbReference>
<dbReference type="PANTHER" id="PTHR34387">
    <property type="entry name" value="SLR1258 PROTEIN"/>
    <property type="match status" value="1"/>
</dbReference>
<keyword evidence="3" id="KW-1185">Reference proteome</keyword>
<organism evidence="2 3">
    <name type="scientific">Streptosporangium fragile</name>
    <dbReference type="NCBI Taxonomy" id="46186"/>
    <lineage>
        <taxon>Bacteria</taxon>
        <taxon>Bacillati</taxon>
        <taxon>Actinomycetota</taxon>
        <taxon>Actinomycetes</taxon>
        <taxon>Streptosporangiales</taxon>
        <taxon>Streptosporangiaceae</taxon>
        <taxon>Streptosporangium</taxon>
    </lineage>
</organism>
<dbReference type="InterPro" id="IPR052022">
    <property type="entry name" value="26kDa_periplasmic_antigen"/>
</dbReference>
<sequence>MAAAVLVSMGLFAGPAFADSGTAKVMVEDDRPQITVVGEGSVSLKPDVMRLNAGVEVRRATAGEAFGAARTAAAALTQALLQAGVPAEDLRTSELSLGPEYENYPKISGYRAAQGVEAVIRDVEAADDIVDAVAAVGEDVRLNGVTFEVSDPRGALEAAREAAFKDAKARARQYARLAGRQLGPVVNIGEESASLPRPMMAGAAMADKASISPGRQAVSVSVRVVFALT</sequence>
<protein>
    <submittedName>
        <fullName evidence="2">SIMPL domain-containing protein</fullName>
    </submittedName>
</protein>
<evidence type="ECO:0000256" key="1">
    <source>
        <dbReference type="SAM" id="SignalP"/>
    </source>
</evidence>
<dbReference type="InterPro" id="IPR007497">
    <property type="entry name" value="SIMPL/DUF541"/>
</dbReference>
<comment type="caution">
    <text evidence="2">The sequence shown here is derived from an EMBL/GenBank/DDBJ whole genome shotgun (WGS) entry which is preliminary data.</text>
</comment>
<dbReference type="Gene3D" id="3.30.70.2970">
    <property type="entry name" value="Protein of unknown function (DUF541), domain 2"/>
    <property type="match status" value="1"/>
</dbReference>
<dbReference type="Pfam" id="PF04402">
    <property type="entry name" value="SIMPL"/>
    <property type="match status" value="1"/>
</dbReference>
<proteinExistence type="predicted"/>
<dbReference type="PANTHER" id="PTHR34387:SF1">
    <property type="entry name" value="PERIPLASMIC IMMUNOGENIC PROTEIN"/>
    <property type="match status" value="1"/>
</dbReference>
<dbReference type="Gene3D" id="3.30.110.170">
    <property type="entry name" value="Protein of unknown function (DUF541), domain 1"/>
    <property type="match status" value="1"/>
</dbReference>
<gene>
    <name evidence="2" type="ORF">GCM10010517_80550</name>
</gene>
<reference evidence="3" key="1">
    <citation type="journal article" date="2019" name="Int. J. Syst. Evol. Microbiol.">
        <title>The Global Catalogue of Microorganisms (GCM) 10K type strain sequencing project: providing services to taxonomists for standard genome sequencing and annotation.</title>
        <authorList>
            <consortium name="The Broad Institute Genomics Platform"/>
            <consortium name="The Broad Institute Genome Sequencing Center for Infectious Disease"/>
            <person name="Wu L."/>
            <person name="Ma J."/>
        </authorList>
    </citation>
    <scope>NUCLEOTIDE SEQUENCE [LARGE SCALE GENOMIC DNA]</scope>
    <source>
        <strain evidence="3">JCM 6242</strain>
    </source>
</reference>
<dbReference type="EMBL" id="BAAAVI010000128">
    <property type="protein sequence ID" value="GAA2914009.1"/>
    <property type="molecule type" value="Genomic_DNA"/>
</dbReference>
<accession>A0ABP6IYF5</accession>
<evidence type="ECO:0000313" key="3">
    <source>
        <dbReference type="Proteomes" id="UP001500831"/>
    </source>
</evidence>